<organism evidence="8">
    <name type="scientific">marine sediment metagenome</name>
    <dbReference type="NCBI Taxonomy" id="412755"/>
    <lineage>
        <taxon>unclassified sequences</taxon>
        <taxon>metagenomes</taxon>
        <taxon>ecological metagenomes</taxon>
    </lineage>
</organism>
<evidence type="ECO:0000256" key="1">
    <source>
        <dbReference type="ARBA" id="ARBA00001966"/>
    </source>
</evidence>
<dbReference type="PANTHER" id="PTHR43409">
    <property type="entry name" value="ANAEROBIC MAGNESIUM-PROTOPORPHYRIN IX MONOMETHYL ESTER CYCLASE-RELATED"/>
    <property type="match status" value="1"/>
</dbReference>
<dbReference type="Gene3D" id="3.80.30.20">
    <property type="entry name" value="tm_1862 like domain"/>
    <property type="match status" value="1"/>
</dbReference>
<dbReference type="InterPro" id="IPR023404">
    <property type="entry name" value="rSAM_horseshoe"/>
</dbReference>
<dbReference type="PROSITE" id="PS51918">
    <property type="entry name" value="RADICAL_SAM"/>
    <property type="match status" value="1"/>
</dbReference>
<dbReference type="InterPro" id="IPR058240">
    <property type="entry name" value="rSAM_sf"/>
</dbReference>
<keyword evidence="3" id="KW-0479">Metal-binding</keyword>
<feature type="non-terminal residue" evidence="8">
    <location>
        <position position="1"/>
    </location>
</feature>
<dbReference type="SFLD" id="SFLDG01123">
    <property type="entry name" value="methyltransferase_(Class_B)"/>
    <property type="match status" value="1"/>
</dbReference>
<evidence type="ECO:0000256" key="3">
    <source>
        <dbReference type="ARBA" id="ARBA00022723"/>
    </source>
</evidence>
<dbReference type="SUPFAM" id="SSF102114">
    <property type="entry name" value="Radical SAM enzymes"/>
    <property type="match status" value="1"/>
</dbReference>
<evidence type="ECO:0000313" key="8">
    <source>
        <dbReference type="EMBL" id="GAH44257.1"/>
    </source>
</evidence>
<feature type="non-terminal residue" evidence="8">
    <location>
        <position position="314"/>
    </location>
</feature>
<dbReference type="Pfam" id="PF02310">
    <property type="entry name" value="B12-binding"/>
    <property type="match status" value="1"/>
</dbReference>
<evidence type="ECO:0000259" key="7">
    <source>
        <dbReference type="PROSITE" id="PS51918"/>
    </source>
</evidence>
<dbReference type="InterPro" id="IPR007197">
    <property type="entry name" value="rSAM"/>
</dbReference>
<feature type="domain" description="Radical SAM core" evidence="7">
    <location>
        <begin position="199"/>
        <end position="314"/>
    </location>
</feature>
<evidence type="ECO:0000259" key="6">
    <source>
        <dbReference type="PROSITE" id="PS51332"/>
    </source>
</evidence>
<dbReference type="Gene3D" id="3.40.50.280">
    <property type="entry name" value="Cobalamin-binding domain"/>
    <property type="match status" value="1"/>
</dbReference>
<name>X1FH21_9ZZZZ</name>
<evidence type="ECO:0000256" key="2">
    <source>
        <dbReference type="ARBA" id="ARBA00022691"/>
    </source>
</evidence>
<protein>
    <recommendedName>
        <fullName evidence="9">B12-binding domain-containing protein</fullName>
    </recommendedName>
</protein>
<dbReference type="SUPFAM" id="SSF52242">
    <property type="entry name" value="Cobalamin (vitamin B12)-binding domain"/>
    <property type="match status" value="1"/>
</dbReference>
<evidence type="ECO:0000256" key="5">
    <source>
        <dbReference type="ARBA" id="ARBA00023014"/>
    </source>
</evidence>
<dbReference type="CDD" id="cd02068">
    <property type="entry name" value="radical_SAM_B12_BD"/>
    <property type="match status" value="1"/>
</dbReference>
<gene>
    <name evidence="8" type="ORF">S03H2_19217</name>
</gene>
<accession>X1FH21</accession>
<dbReference type="EMBL" id="BARU01010021">
    <property type="protein sequence ID" value="GAH44257.1"/>
    <property type="molecule type" value="Genomic_DNA"/>
</dbReference>
<comment type="caution">
    <text evidence="8">The sequence shown here is derived from an EMBL/GenBank/DDBJ whole genome shotgun (WGS) entry which is preliminary data.</text>
</comment>
<dbReference type="SFLD" id="SFLDG01082">
    <property type="entry name" value="B12-binding_domain_containing"/>
    <property type="match status" value="1"/>
</dbReference>
<dbReference type="InterPro" id="IPR006158">
    <property type="entry name" value="Cobalamin-bd"/>
</dbReference>
<keyword evidence="2" id="KW-0949">S-adenosyl-L-methionine</keyword>
<keyword evidence="5" id="KW-0411">Iron-sulfur</keyword>
<evidence type="ECO:0008006" key="9">
    <source>
        <dbReference type="Google" id="ProtNLM"/>
    </source>
</evidence>
<dbReference type="InterPro" id="IPR051198">
    <property type="entry name" value="BchE-like"/>
</dbReference>
<dbReference type="GO" id="GO:0031419">
    <property type="term" value="F:cobalamin binding"/>
    <property type="evidence" value="ECO:0007669"/>
    <property type="project" value="InterPro"/>
</dbReference>
<comment type="cofactor">
    <cofactor evidence="1">
        <name>[4Fe-4S] cluster</name>
        <dbReference type="ChEBI" id="CHEBI:49883"/>
    </cofactor>
</comment>
<dbReference type="AlphaFoldDB" id="X1FH21"/>
<dbReference type="SFLD" id="SFLDS00029">
    <property type="entry name" value="Radical_SAM"/>
    <property type="match status" value="1"/>
</dbReference>
<reference evidence="8" key="1">
    <citation type="journal article" date="2014" name="Front. Microbiol.">
        <title>High frequency of phylogenetically diverse reductive dehalogenase-homologous genes in deep subseafloor sedimentary metagenomes.</title>
        <authorList>
            <person name="Kawai M."/>
            <person name="Futagami T."/>
            <person name="Toyoda A."/>
            <person name="Takaki Y."/>
            <person name="Nishi S."/>
            <person name="Hori S."/>
            <person name="Arai W."/>
            <person name="Tsubouchi T."/>
            <person name="Morono Y."/>
            <person name="Uchiyama I."/>
            <person name="Ito T."/>
            <person name="Fujiyama A."/>
            <person name="Inagaki F."/>
            <person name="Takami H."/>
        </authorList>
    </citation>
    <scope>NUCLEOTIDE SEQUENCE</scope>
    <source>
        <strain evidence="8">Expedition CK06-06</strain>
    </source>
</reference>
<dbReference type="InterPro" id="IPR034466">
    <property type="entry name" value="Methyltransferase_Class_B"/>
</dbReference>
<dbReference type="GO" id="GO:0003824">
    <property type="term" value="F:catalytic activity"/>
    <property type="evidence" value="ECO:0007669"/>
    <property type="project" value="InterPro"/>
</dbReference>
<dbReference type="PROSITE" id="PS51332">
    <property type="entry name" value="B12_BINDING"/>
    <property type="match status" value="1"/>
</dbReference>
<proteinExistence type="predicted"/>
<sequence>DFDAKKLRIGIVPPIGLAYLCAVLKQNGFEATIIDCLIKGSLEGTPYKEDQIRYGLTDEEIKSTIQKVAPDVVGVSCLFSAKVYDMLNICRIVKEVNPEIFTITGGAHPTTAYYEVLEDKNLDYVMIGESEYSLLELLQSLNKKGDLSKVDGLAYRKNQEIILNPKKKFIENLDKLPFPDRHALNMKKYIRTSSPHSGIKRQPFTSMITSRGCPARCSFCVIRYLWGDKARYRSAENVLSEIEHLINTYGIKEIHFEDDNLTSDKERAKAILNGIIEKKWDLTLNSPSGLSVNNLDKELLSLMKKAGYYSISIA</sequence>
<dbReference type="GO" id="GO:0046872">
    <property type="term" value="F:metal ion binding"/>
    <property type="evidence" value="ECO:0007669"/>
    <property type="project" value="UniProtKB-KW"/>
</dbReference>
<dbReference type="InterPro" id="IPR036724">
    <property type="entry name" value="Cobalamin-bd_sf"/>
</dbReference>
<dbReference type="Pfam" id="PF04055">
    <property type="entry name" value="Radical_SAM"/>
    <property type="match status" value="1"/>
</dbReference>
<evidence type="ECO:0000256" key="4">
    <source>
        <dbReference type="ARBA" id="ARBA00023004"/>
    </source>
</evidence>
<dbReference type="GO" id="GO:0051539">
    <property type="term" value="F:4 iron, 4 sulfur cluster binding"/>
    <property type="evidence" value="ECO:0007669"/>
    <property type="project" value="UniProtKB-KW"/>
</dbReference>
<feature type="domain" description="B12-binding" evidence="6">
    <location>
        <begin position="1"/>
        <end position="148"/>
    </location>
</feature>
<keyword evidence="4" id="KW-0408">Iron</keyword>